<dbReference type="EMBL" id="OR481006">
    <property type="protein sequence ID" value="WNO47483.1"/>
    <property type="molecule type" value="Genomic_DNA"/>
</dbReference>
<protein>
    <submittedName>
        <fullName evidence="1">Uncharacterized protein</fullName>
    </submittedName>
</protein>
<proteinExistence type="predicted"/>
<sequence length="156" mass="18300">MNKLTLVFENCEELSFEVNHQTHFHIEKMDKGYNLDTESGEMVESYSFSKGFLMIPKNVKALPQVGLSKFINNGDCNLQRILNYNDITSIISPDKQVFYPKWVGCQNNCYQKSYKTEEGNILVDFGECMKNQEDIYFYSEDEHDMLQIVDAYCYNY</sequence>
<accession>A0AA96QZF5</accession>
<name>A0AA96QZF5_9CAUD</name>
<organism evidence="1">
    <name type="scientific">Staphylococcus phage vB_VibM_10AMN12</name>
    <dbReference type="NCBI Taxonomy" id="3076785"/>
    <lineage>
        <taxon>Viruses</taxon>
        <taxon>Duplodnaviria</taxon>
        <taxon>Heunggongvirae</taxon>
        <taxon>Uroviricota</taxon>
        <taxon>Caudoviricetes</taxon>
    </lineage>
</organism>
<evidence type="ECO:0000313" key="1">
    <source>
        <dbReference type="EMBL" id="WNO47483.1"/>
    </source>
</evidence>
<reference evidence="1" key="1">
    <citation type="submission" date="2023-08" db="EMBL/GenBank/DDBJ databases">
        <authorList>
            <person name="Nazir A."/>
        </authorList>
    </citation>
    <scope>NUCLEOTIDE SEQUENCE</scope>
</reference>